<dbReference type="GO" id="GO:0005737">
    <property type="term" value="C:cytoplasm"/>
    <property type="evidence" value="ECO:0007669"/>
    <property type="project" value="TreeGrafter"/>
</dbReference>
<dbReference type="PANTHER" id="PTHR42850:SF2">
    <property type="entry name" value="BLL5683 PROTEIN"/>
    <property type="match status" value="1"/>
</dbReference>
<accession>E1R7L8</accession>
<evidence type="ECO:0000259" key="2">
    <source>
        <dbReference type="Pfam" id="PF12850"/>
    </source>
</evidence>
<dbReference type="EMBL" id="CP002116">
    <property type="protein sequence ID" value="ADK82723.1"/>
    <property type="molecule type" value="Genomic_DNA"/>
</dbReference>
<dbReference type="eggNOG" id="COG0639">
    <property type="taxonomic scope" value="Bacteria"/>
</dbReference>
<dbReference type="SUPFAM" id="SSF56300">
    <property type="entry name" value="Metallo-dependent phosphatases"/>
    <property type="match status" value="1"/>
</dbReference>
<name>E1R7L8_SEDSS</name>
<evidence type="ECO:0000313" key="3">
    <source>
        <dbReference type="EMBL" id="ADK82723.1"/>
    </source>
</evidence>
<dbReference type="PIRSF" id="PIRSF000883">
    <property type="entry name" value="Pesterase_MJ0912"/>
    <property type="match status" value="1"/>
</dbReference>
<proteinExistence type="inferred from homology"/>
<gene>
    <name evidence="3" type="ordered locus">Spirs_3637</name>
</gene>
<dbReference type="InterPro" id="IPR050126">
    <property type="entry name" value="Ap4A_hydrolase"/>
</dbReference>
<comment type="similarity">
    <text evidence="1">Belongs to the metallophosphoesterase superfamily. YfcE family.</text>
</comment>
<evidence type="ECO:0000256" key="1">
    <source>
        <dbReference type="ARBA" id="ARBA00008950"/>
    </source>
</evidence>
<reference evidence="3 4" key="1">
    <citation type="journal article" date="2010" name="Stand. Genomic Sci.">
        <title>Complete genome sequence of Spirochaeta smaragdinae type strain (SEBR 4228).</title>
        <authorList>
            <person name="Mavromatis K."/>
            <person name="Yasawong M."/>
            <person name="Chertkov O."/>
            <person name="Lapidus A."/>
            <person name="Lucas S."/>
            <person name="Nolan M."/>
            <person name="Del Rio T.G."/>
            <person name="Tice H."/>
            <person name="Cheng J.F."/>
            <person name="Pitluck S."/>
            <person name="Liolios K."/>
            <person name="Ivanova N."/>
            <person name="Tapia R."/>
            <person name="Han C."/>
            <person name="Bruce D."/>
            <person name="Goodwin L."/>
            <person name="Pati A."/>
            <person name="Chen A."/>
            <person name="Palaniappan K."/>
            <person name="Land M."/>
            <person name="Hauser L."/>
            <person name="Chang Y.J."/>
            <person name="Jeffries C.D."/>
            <person name="Detter J.C."/>
            <person name="Rohde M."/>
            <person name="Brambilla E."/>
            <person name="Spring S."/>
            <person name="Goker M."/>
            <person name="Sikorski J."/>
            <person name="Woyke T."/>
            <person name="Bristow J."/>
            <person name="Eisen J.A."/>
            <person name="Markowitz V."/>
            <person name="Hugenholtz P."/>
            <person name="Klenk H.P."/>
            <person name="Kyrpides N.C."/>
        </authorList>
    </citation>
    <scope>NUCLEOTIDE SEQUENCE [LARGE SCALE GENOMIC DNA]</scope>
    <source>
        <strain evidence="4">DSM 11293 / JCM 15392 / SEBR 4228</strain>
    </source>
</reference>
<dbReference type="InterPro" id="IPR011152">
    <property type="entry name" value="Pesterase_MJ0912"/>
</dbReference>
<keyword evidence="4" id="KW-1185">Reference proteome</keyword>
<dbReference type="GO" id="GO:0016791">
    <property type="term" value="F:phosphatase activity"/>
    <property type="evidence" value="ECO:0007669"/>
    <property type="project" value="TreeGrafter"/>
</dbReference>
<dbReference type="Pfam" id="PF12850">
    <property type="entry name" value="Metallophos_2"/>
    <property type="match status" value="1"/>
</dbReference>
<dbReference type="InterPro" id="IPR029052">
    <property type="entry name" value="Metallo-depent_PP-like"/>
</dbReference>
<organism evidence="3 4">
    <name type="scientific">Sediminispirochaeta smaragdinae (strain DSM 11293 / JCM 15392 / SEBR 4228)</name>
    <name type="common">Spirochaeta smaragdinae</name>
    <dbReference type="NCBI Taxonomy" id="573413"/>
    <lineage>
        <taxon>Bacteria</taxon>
        <taxon>Pseudomonadati</taxon>
        <taxon>Spirochaetota</taxon>
        <taxon>Spirochaetia</taxon>
        <taxon>Spirochaetales</taxon>
        <taxon>Spirochaetaceae</taxon>
        <taxon>Sediminispirochaeta</taxon>
    </lineage>
</organism>
<dbReference type="AlphaFoldDB" id="E1R7L8"/>
<dbReference type="HOGENOM" id="CLU_074761_1_1_12"/>
<dbReference type="KEGG" id="ssm:Spirs_3637"/>
<dbReference type="STRING" id="573413.Spirs_3637"/>
<protein>
    <submittedName>
        <fullName evidence="3">Metallophosphoesterase</fullName>
    </submittedName>
</protein>
<evidence type="ECO:0000313" key="4">
    <source>
        <dbReference type="Proteomes" id="UP000002318"/>
    </source>
</evidence>
<dbReference type="InterPro" id="IPR024654">
    <property type="entry name" value="Calcineurin-like_PHP_lpxH"/>
</dbReference>
<dbReference type="PANTHER" id="PTHR42850">
    <property type="entry name" value="METALLOPHOSPHOESTERASE"/>
    <property type="match status" value="1"/>
</dbReference>
<sequence length="263" mass="31064">MKLLVVSDIHSNIWALETILSAEKAYDQLCCAGDLVDYGIAPKEVISTLRQKKENSMIVQGNHDRHVVKTYHEHGFRNIAPAMYKWVHYNCERLSNQDISYLSALPLHRFFEADGWHYLMQHQYDEAYGCIETPHQFELYWKSHTPKKYWNAERKRMIFGHSHRQCRHQLATGMEWINPGSVSYRRPDDPDKSAHYACIEHGVLTLKRVPYDRTPQLEEARRYHAHHAMMETELQDFFFFFGSAETSRDPLPIIEKESKRINI</sequence>
<dbReference type="Proteomes" id="UP000002318">
    <property type="component" value="Chromosome"/>
</dbReference>
<dbReference type="OrthoDB" id="9800565at2"/>
<dbReference type="RefSeq" id="WP_013256182.1">
    <property type="nucleotide sequence ID" value="NC_014364.1"/>
</dbReference>
<feature type="domain" description="Calcineurin-like phosphoesterase" evidence="2">
    <location>
        <begin position="1"/>
        <end position="195"/>
    </location>
</feature>
<dbReference type="Gene3D" id="3.60.21.10">
    <property type="match status" value="1"/>
</dbReference>
<dbReference type="CDD" id="cd00838">
    <property type="entry name" value="MPP_superfamily"/>
    <property type="match status" value="1"/>
</dbReference>